<evidence type="ECO:0000313" key="2">
    <source>
        <dbReference type="Proteomes" id="UP000289859"/>
    </source>
</evidence>
<dbReference type="EMBL" id="QOVK01000001">
    <property type="protein sequence ID" value="RXG26639.1"/>
    <property type="molecule type" value="Genomic_DNA"/>
</dbReference>
<evidence type="ECO:0000313" key="1">
    <source>
        <dbReference type="EMBL" id="RXG26639.1"/>
    </source>
</evidence>
<reference evidence="1 2" key="1">
    <citation type="submission" date="2018-07" db="EMBL/GenBank/DDBJ databases">
        <title>Leeuwenhoekiella genomics.</title>
        <authorList>
            <person name="Tahon G."/>
            <person name="Willems A."/>
        </authorList>
    </citation>
    <scope>NUCLEOTIDE SEQUENCE [LARGE SCALE GENOMIC DNA]</scope>
    <source>
        <strain evidence="1 2">LMG 29608</strain>
    </source>
</reference>
<dbReference type="OrthoDB" id="1435451at2"/>
<dbReference type="Proteomes" id="UP000289859">
    <property type="component" value="Unassembled WGS sequence"/>
</dbReference>
<protein>
    <submittedName>
        <fullName evidence="1">Uncharacterized protein</fullName>
    </submittedName>
</protein>
<dbReference type="AlphaFoldDB" id="A0A4Q0PI01"/>
<dbReference type="RefSeq" id="WP_128764270.1">
    <property type="nucleotide sequence ID" value="NZ_JBHUOO010000005.1"/>
</dbReference>
<organism evidence="1 2">
    <name type="scientific">Leeuwenhoekiella polynyae</name>
    <dbReference type="NCBI Taxonomy" id="1550906"/>
    <lineage>
        <taxon>Bacteria</taxon>
        <taxon>Pseudomonadati</taxon>
        <taxon>Bacteroidota</taxon>
        <taxon>Flavobacteriia</taxon>
        <taxon>Flavobacteriales</taxon>
        <taxon>Flavobacteriaceae</taxon>
        <taxon>Leeuwenhoekiella</taxon>
    </lineage>
</organism>
<comment type="caution">
    <text evidence="1">The sequence shown here is derived from an EMBL/GenBank/DDBJ whole genome shotgun (WGS) entry which is preliminary data.</text>
</comment>
<keyword evidence="2" id="KW-1185">Reference proteome</keyword>
<proteinExistence type="predicted"/>
<accession>A0A4Q0PI01</accession>
<name>A0A4Q0PI01_9FLAO</name>
<gene>
    <name evidence="1" type="ORF">DSM02_639</name>
</gene>
<sequence>MHLQYSGNQSFTNRAVNKANRILVSSFYQNEIEKKIDFVDITPLMNQLKSNNPEALQVVSSWDPFKSKKESSIIQPTKISINRSHIKNSRYFLVVKLINDYTCIQLRVLDSTQEEERNRINIIIEKLVKSYL</sequence>